<dbReference type="EMBL" id="MVHS01000075">
    <property type="protein sequence ID" value="ORA64303.1"/>
    <property type="molecule type" value="Genomic_DNA"/>
</dbReference>
<sequence>MSSAREYDDGLIQLDGRAITLRRFHFPSGTSKVIPLGSIRTWRAEPLSWVNRYRLWGSSDLRRWLPLDLARPSRATLVTLELDDGWWHPAFTPVRPEEFVALLTEVLARD</sequence>
<reference evidence="1 2" key="1">
    <citation type="submission" date="2016-12" db="EMBL/GenBank/DDBJ databases">
        <title>The new phylogeny of genus Mycobacterium.</title>
        <authorList>
            <person name="Tortoli E."/>
            <person name="Trovato A."/>
            <person name="Cirillo D.M."/>
        </authorList>
    </citation>
    <scope>NUCLEOTIDE SEQUENCE [LARGE SCALE GENOMIC DNA]</scope>
    <source>
        <strain evidence="1 2">DSM 45130</strain>
    </source>
</reference>
<name>A0A1X0CW40_9MYCO</name>
<proteinExistence type="predicted"/>
<dbReference type="STRING" id="444597.BST26_19905"/>
<dbReference type="RefSeq" id="WP_083033489.1">
    <property type="nucleotide sequence ID" value="NZ_AP022618.1"/>
</dbReference>
<accession>A0A1X0CW40</accession>
<dbReference type="Proteomes" id="UP000192801">
    <property type="component" value="Unassembled WGS sequence"/>
</dbReference>
<comment type="caution">
    <text evidence="1">The sequence shown here is derived from an EMBL/GenBank/DDBJ whole genome shotgun (WGS) entry which is preliminary data.</text>
</comment>
<organism evidence="1 2">
    <name type="scientific">Mycolicibacterium insubricum</name>
    <dbReference type="NCBI Taxonomy" id="444597"/>
    <lineage>
        <taxon>Bacteria</taxon>
        <taxon>Bacillati</taxon>
        <taxon>Actinomycetota</taxon>
        <taxon>Actinomycetes</taxon>
        <taxon>Mycobacteriales</taxon>
        <taxon>Mycobacteriaceae</taxon>
        <taxon>Mycolicibacterium</taxon>
    </lineage>
</organism>
<keyword evidence="2" id="KW-1185">Reference proteome</keyword>
<dbReference type="AlphaFoldDB" id="A0A1X0CW40"/>
<dbReference type="OrthoDB" id="4762135at2"/>
<gene>
    <name evidence="1" type="ORF">BST26_19905</name>
</gene>
<protein>
    <submittedName>
        <fullName evidence="1">Uncharacterized protein</fullName>
    </submittedName>
</protein>
<evidence type="ECO:0000313" key="2">
    <source>
        <dbReference type="Proteomes" id="UP000192801"/>
    </source>
</evidence>
<evidence type="ECO:0000313" key="1">
    <source>
        <dbReference type="EMBL" id="ORA64303.1"/>
    </source>
</evidence>